<dbReference type="STRING" id="1802056.A2954_02465"/>
<dbReference type="AlphaFoldDB" id="A0A1F7IEV2"/>
<comment type="caution">
    <text evidence="1">The sequence shown here is derived from an EMBL/GenBank/DDBJ whole genome shotgun (WGS) entry which is preliminary data.</text>
</comment>
<dbReference type="Proteomes" id="UP000177698">
    <property type="component" value="Unassembled WGS sequence"/>
</dbReference>
<dbReference type="EMBL" id="MGAG01000008">
    <property type="protein sequence ID" value="OGK41889.1"/>
    <property type="molecule type" value="Genomic_DNA"/>
</dbReference>
<reference evidence="1 2" key="1">
    <citation type="journal article" date="2016" name="Nat. Commun.">
        <title>Thousands of microbial genomes shed light on interconnected biogeochemical processes in an aquifer system.</title>
        <authorList>
            <person name="Anantharaman K."/>
            <person name="Brown C.T."/>
            <person name="Hug L.A."/>
            <person name="Sharon I."/>
            <person name="Castelle C.J."/>
            <person name="Probst A.J."/>
            <person name="Thomas B.C."/>
            <person name="Singh A."/>
            <person name="Wilkins M.J."/>
            <person name="Karaoz U."/>
            <person name="Brodie E.L."/>
            <person name="Williams K.H."/>
            <person name="Hubbard S.S."/>
            <person name="Banfield J.F."/>
        </authorList>
    </citation>
    <scope>NUCLEOTIDE SEQUENCE [LARGE SCALE GENOMIC DNA]</scope>
</reference>
<name>A0A1F7IEV2_9BACT</name>
<gene>
    <name evidence="1" type="ORF">A2954_02465</name>
</gene>
<evidence type="ECO:0008006" key="3">
    <source>
        <dbReference type="Google" id="ProtNLM"/>
    </source>
</evidence>
<evidence type="ECO:0000313" key="1">
    <source>
        <dbReference type="EMBL" id="OGK41889.1"/>
    </source>
</evidence>
<organism evidence="1 2">
    <name type="scientific">Candidatus Roizmanbacteria bacterium RIFCSPLOWO2_01_FULL_37_12</name>
    <dbReference type="NCBI Taxonomy" id="1802056"/>
    <lineage>
        <taxon>Bacteria</taxon>
        <taxon>Candidatus Roizmaniibacteriota</taxon>
    </lineage>
</organism>
<proteinExistence type="predicted"/>
<evidence type="ECO:0000313" key="2">
    <source>
        <dbReference type="Proteomes" id="UP000177698"/>
    </source>
</evidence>
<sequence length="83" mass="9591">MNNIVAISDLRKKFGDIEAMLPYVESITITKKGKPFAILSATDEVKRSVIRKYAGAWKNSELDDDKLWKKVLTRKSRRKPIRL</sequence>
<protein>
    <recommendedName>
        <fullName evidence="3">Antitoxin</fullName>
    </recommendedName>
</protein>
<accession>A0A1F7IEV2</accession>